<comment type="caution">
    <text evidence="1">The sequence shown here is derived from an EMBL/GenBank/DDBJ whole genome shotgun (WGS) entry which is preliminary data.</text>
</comment>
<dbReference type="Proteomes" id="UP000828048">
    <property type="component" value="Chromosome 10"/>
</dbReference>
<reference evidence="1 2" key="1">
    <citation type="journal article" date="2021" name="Hortic Res">
        <title>High-quality reference genome and annotation aids understanding of berry development for evergreen blueberry (Vaccinium darrowii).</title>
        <authorList>
            <person name="Yu J."/>
            <person name="Hulse-Kemp A.M."/>
            <person name="Babiker E."/>
            <person name="Staton M."/>
        </authorList>
    </citation>
    <scope>NUCLEOTIDE SEQUENCE [LARGE SCALE GENOMIC DNA]</scope>
    <source>
        <strain evidence="2">cv. NJ 8807/NJ 8810</strain>
        <tissue evidence="1">Young leaf</tissue>
    </source>
</reference>
<evidence type="ECO:0000313" key="1">
    <source>
        <dbReference type="EMBL" id="KAH7840947.1"/>
    </source>
</evidence>
<dbReference type="EMBL" id="CM037160">
    <property type="protein sequence ID" value="KAH7840947.1"/>
    <property type="molecule type" value="Genomic_DNA"/>
</dbReference>
<name>A0ACB7XJW6_9ERIC</name>
<gene>
    <name evidence="1" type="ORF">Vadar_023718</name>
</gene>
<proteinExistence type="predicted"/>
<sequence>MREVKVIGSISSLFCTRVEWAQKLKGVEYVYIHEDPLNKSPLLLKHNPVHKKVPVVLHGDRAVAESLVILKIPMRRAWLVFGLTSTMRRYCILGGFNACKAEGEEKEKAIESAKESLSFLRNR</sequence>
<protein>
    <submittedName>
        <fullName evidence="1">Uncharacterized protein</fullName>
    </submittedName>
</protein>
<organism evidence="1 2">
    <name type="scientific">Vaccinium darrowii</name>
    <dbReference type="NCBI Taxonomy" id="229202"/>
    <lineage>
        <taxon>Eukaryota</taxon>
        <taxon>Viridiplantae</taxon>
        <taxon>Streptophyta</taxon>
        <taxon>Embryophyta</taxon>
        <taxon>Tracheophyta</taxon>
        <taxon>Spermatophyta</taxon>
        <taxon>Magnoliopsida</taxon>
        <taxon>eudicotyledons</taxon>
        <taxon>Gunneridae</taxon>
        <taxon>Pentapetalae</taxon>
        <taxon>asterids</taxon>
        <taxon>Ericales</taxon>
        <taxon>Ericaceae</taxon>
        <taxon>Vaccinioideae</taxon>
        <taxon>Vaccinieae</taxon>
        <taxon>Vaccinium</taxon>
    </lineage>
</organism>
<keyword evidence="2" id="KW-1185">Reference proteome</keyword>
<accession>A0ACB7XJW6</accession>
<evidence type="ECO:0000313" key="2">
    <source>
        <dbReference type="Proteomes" id="UP000828048"/>
    </source>
</evidence>